<keyword evidence="3" id="KW-1185">Reference proteome</keyword>
<sequence length="53" mass="5429">MYDDATDTVKLYTDGYTNADATAHLANGWTRNGPLQVGAGATRPTAPTAGAST</sequence>
<protein>
    <submittedName>
        <fullName evidence="2">Uncharacterized protein</fullName>
    </submittedName>
</protein>
<dbReference type="Proteomes" id="UP000217676">
    <property type="component" value="Chromosome"/>
</dbReference>
<reference evidence="2 3" key="1">
    <citation type="journal article" date="2016" name="Genome Announc.">
        <title>Complete Genome Sequence of Thiostrepton-Producing Streptomyces laurentii ATCC 31255.</title>
        <authorList>
            <person name="Doi K."/>
            <person name="Fujino Y."/>
            <person name="Nagayoshi Y."/>
            <person name="Ohshima T."/>
            <person name="Ogata S."/>
        </authorList>
    </citation>
    <scope>NUCLEOTIDE SEQUENCE [LARGE SCALE GENOMIC DNA]</scope>
    <source>
        <strain evidence="2 3">ATCC 31255</strain>
    </source>
</reference>
<organism evidence="2 3">
    <name type="scientific">Streptomyces laurentii</name>
    <dbReference type="NCBI Taxonomy" id="39478"/>
    <lineage>
        <taxon>Bacteria</taxon>
        <taxon>Bacillati</taxon>
        <taxon>Actinomycetota</taxon>
        <taxon>Actinomycetes</taxon>
        <taxon>Kitasatosporales</taxon>
        <taxon>Streptomycetaceae</taxon>
        <taxon>Streptomyces</taxon>
    </lineage>
</organism>
<evidence type="ECO:0000313" key="2">
    <source>
        <dbReference type="EMBL" id="BAU86826.1"/>
    </source>
</evidence>
<feature type="region of interest" description="Disordered" evidence="1">
    <location>
        <begin position="34"/>
        <end position="53"/>
    </location>
</feature>
<dbReference type="KEGG" id="slau:SLA_5957"/>
<name>A0A160P6N2_STRLU</name>
<dbReference type="AlphaFoldDB" id="A0A160P6N2"/>
<gene>
    <name evidence="2" type="ORF">SLA_5957</name>
</gene>
<feature type="compositionally biased region" description="Low complexity" evidence="1">
    <location>
        <begin position="38"/>
        <end position="53"/>
    </location>
</feature>
<evidence type="ECO:0000313" key="3">
    <source>
        <dbReference type="Proteomes" id="UP000217676"/>
    </source>
</evidence>
<evidence type="ECO:0000256" key="1">
    <source>
        <dbReference type="SAM" id="MobiDB-lite"/>
    </source>
</evidence>
<proteinExistence type="predicted"/>
<dbReference type="EMBL" id="AP017424">
    <property type="protein sequence ID" value="BAU86826.1"/>
    <property type="molecule type" value="Genomic_DNA"/>
</dbReference>
<accession>A0A160P6N2</accession>